<organism evidence="1 2">
    <name type="scientific">Geobacter metallireducens (strain ATCC 53774 / DSM 7210 / GS-15)</name>
    <dbReference type="NCBI Taxonomy" id="269799"/>
    <lineage>
        <taxon>Bacteria</taxon>
        <taxon>Pseudomonadati</taxon>
        <taxon>Thermodesulfobacteriota</taxon>
        <taxon>Desulfuromonadia</taxon>
        <taxon>Geobacterales</taxon>
        <taxon>Geobacteraceae</taxon>
        <taxon>Geobacter</taxon>
    </lineage>
</organism>
<dbReference type="HOGENOM" id="CLU_2915954_0_0_7"/>
<dbReference type="RefSeq" id="WP_004511582.1">
    <property type="nucleotide sequence ID" value="NC_007517.1"/>
</dbReference>
<gene>
    <name evidence="1" type="ordered locus">Gmet_3600</name>
</gene>
<dbReference type="STRING" id="269799.Gmet_3600"/>
<accession>J7LYF0</accession>
<evidence type="ECO:0000313" key="2">
    <source>
        <dbReference type="Proteomes" id="UP000007073"/>
    </source>
</evidence>
<proteinExistence type="predicted"/>
<protein>
    <submittedName>
        <fullName evidence="1">Uncharacterized protein</fullName>
    </submittedName>
</protein>
<evidence type="ECO:0000313" key="1">
    <source>
        <dbReference type="EMBL" id="AFR42818.1"/>
    </source>
</evidence>
<name>J7LYF0_GEOMG</name>
<dbReference type="EMBL" id="CP000148">
    <property type="protein sequence ID" value="AFR42818.1"/>
    <property type="molecule type" value="Genomic_DNA"/>
</dbReference>
<sequence length="61" mass="6736">MHARTERILWMLIASVALLMFVATLRTTGNHLSLERERSAVIGLVSTQQQGEGTLTEVAAR</sequence>
<dbReference type="KEGG" id="gme:Gmet_3600"/>
<dbReference type="AlphaFoldDB" id="J7LYF0"/>
<dbReference type="Proteomes" id="UP000007073">
    <property type="component" value="Chromosome"/>
</dbReference>
<reference evidence="1 2" key="2">
    <citation type="journal article" date="2009" name="BMC Microbiol.">
        <title>The genome sequence of Geobacter metallireducens: features of metabolism, physiology and regulation common and dissimilar to Geobacter sulfurreducens.</title>
        <authorList>
            <person name="Aklujkar M."/>
            <person name="Krushkal J."/>
            <person name="DiBartolo G."/>
            <person name="Lapidus A."/>
            <person name="Land M.L."/>
            <person name="Lovley D.R."/>
        </authorList>
    </citation>
    <scope>NUCLEOTIDE SEQUENCE [LARGE SCALE GENOMIC DNA]</scope>
    <source>
        <strain evidence="2">ATCC 53774 / DSM 7210 / GS-15</strain>
    </source>
</reference>
<reference evidence="1 2" key="1">
    <citation type="submission" date="2005-10" db="EMBL/GenBank/DDBJ databases">
        <title>Complete sequence of Geobacter metallireducens GS-15.</title>
        <authorList>
            <consortium name="US DOE Joint Genome Institute"/>
            <person name="Copeland A."/>
            <person name="Lucas S."/>
            <person name="Lapidus A."/>
            <person name="Barry K."/>
            <person name="Detter J.C."/>
            <person name="Glavina T."/>
            <person name="Hammon N."/>
            <person name="Israni S."/>
            <person name="Pitluck S."/>
            <person name="Di Bartolo G."/>
            <person name="Chain P."/>
            <person name="Schmutz J."/>
            <person name="Larimer F."/>
            <person name="Land M."/>
            <person name="Kyrpides N."/>
            <person name="Ivanova N."/>
            <person name="Richardson P."/>
        </authorList>
    </citation>
    <scope>NUCLEOTIDE SEQUENCE [LARGE SCALE GENOMIC DNA]</scope>
    <source>
        <strain evidence="2">ATCC 53774 / DSM 7210 / GS-15</strain>
    </source>
</reference>
<keyword evidence="2" id="KW-1185">Reference proteome</keyword>